<feature type="region of interest" description="Disordered" evidence="1">
    <location>
        <begin position="329"/>
        <end position="351"/>
    </location>
</feature>
<evidence type="ECO:0000256" key="1">
    <source>
        <dbReference type="SAM" id="MobiDB-lite"/>
    </source>
</evidence>
<feature type="compositionally biased region" description="Basic and acidic residues" evidence="1">
    <location>
        <begin position="7"/>
        <end position="24"/>
    </location>
</feature>
<reference evidence="2" key="1">
    <citation type="submission" date="2021-01" db="EMBL/GenBank/DDBJ databases">
        <authorList>
            <person name="Corre E."/>
            <person name="Pelletier E."/>
            <person name="Niang G."/>
            <person name="Scheremetjew M."/>
            <person name="Finn R."/>
            <person name="Kale V."/>
            <person name="Holt S."/>
            <person name="Cochrane G."/>
            <person name="Meng A."/>
            <person name="Brown T."/>
            <person name="Cohen L."/>
        </authorList>
    </citation>
    <scope>NUCLEOTIDE SEQUENCE</scope>
    <source>
        <strain evidence="2">CCMP219</strain>
    </source>
</reference>
<dbReference type="AlphaFoldDB" id="A0A7R9YRH9"/>
<organism evidence="2">
    <name type="scientific">Chlamydomonas euryale</name>
    <dbReference type="NCBI Taxonomy" id="1486919"/>
    <lineage>
        <taxon>Eukaryota</taxon>
        <taxon>Viridiplantae</taxon>
        <taxon>Chlorophyta</taxon>
        <taxon>core chlorophytes</taxon>
        <taxon>Chlorophyceae</taxon>
        <taxon>CS clade</taxon>
        <taxon>Chlamydomonadales</taxon>
        <taxon>Chlamydomonadaceae</taxon>
        <taxon>Chlamydomonas</taxon>
    </lineage>
</organism>
<protein>
    <recommendedName>
        <fullName evidence="3">Cortactin-binding protein-2 N-terminal domain-containing protein</fullName>
    </recommendedName>
</protein>
<dbReference type="PANTHER" id="PTHR15276">
    <property type="entry name" value="H4 D10S170 PROTEIN-RELATED"/>
    <property type="match status" value="1"/>
</dbReference>
<accession>A0A7R9YRH9</accession>
<proteinExistence type="predicted"/>
<dbReference type="PANTHER" id="PTHR15276:SF0">
    <property type="entry name" value="COILED-COIL DOMAIN-CONTAINING PROTEIN 6"/>
    <property type="match status" value="1"/>
</dbReference>
<dbReference type="EMBL" id="HBEC01005777">
    <property type="protein sequence ID" value="CAD8282591.1"/>
    <property type="molecule type" value="Transcribed_RNA"/>
</dbReference>
<feature type="compositionally biased region" description="Polar residues" evidence="1">
    <location>
        <begin position="340"/>
        <end position="351"/>
    </location>
</feature>
<evidence type="ECO:0000313" key="2">
    <source>
        <dbReference type="EMBL" id="CAD8282591.1"/>
    </source>
</evidence>
<sequence length="351" mass="37800">MSSEIGHSLEEQLKRAKEQALHEKQRADGLELELKHAKEQYVAIQTQLEQEEEAITNKLIKRLDLLKKEKADMEAEEELLTTTLEKRLAQASREQEVVVGRLQKQLEQLKSEKSKLHSEKIALENHLEAEQEFIMNKLQKQVDGVRDEKRKMAEEKAELAKQVAELATTMERLKLEKVKLEQEMEVEEENITNRLQRQVDCLLLSLNQVETRLQARGSSLAELGVTPPAIDIPGAGAAMRAARASSAASSLSRGSSNAAAAVLGCSPGKPLAAIVVPGAQPKAHCSSPPAMAAGAPHGSHVHSISSGAVGASHGLMAGSNPNLAVSRATSKSAHAVLNGAGTQKPSGVTKS</sequence>
<gene>
    <name evidence="2" type="ORF">CEUR00632_LOCUS2626</name>
</gene>
<dbReference type="InterPro" id="IPR019152">
    <property type="entry name" value="DUF2046"/>
</dbReference>
<feature type="region of interest" description="Disordered" evidence="1">
    <location>
        <begin position="1"/>
        <end position="24"/>
    </location>
</feature>
<evidence type="ECO:0008006" key="3">
    <source>
        <dbReference type="Google" id="ProtNLM"/>
    </source>
</evidence>
<dbReference type="Pfam" id="PF09755">
    <property type="entry name" value="DUF2046"/>
    <property type="match status" value="1"/>
</dbReference>
<name>A0A7R9YRH9_9CHLO</name>